<sequence>MAPPVELDTTLRDLYTQSGDEGDITLVYCPPMSQVQLVQGMPLSSKYAYQDRLPAPAKGSTQAARVFTQVLPQSHAMIAGKMDLVMLDLDVPGNGPTGQQAPTDAAQVFGQITESQRPTVKFIKDIADLQIPAGAKIGVFRPADCLDHLDPVVPFTAHFKAHSKRELALSKVPTAPSVVVDASIQPGQAQDPALRASEVARMLALVEKKAIPFVVKLPQAHGGLGTFMVRSEQDRAETLAVLRGEVDMMLSMLRDANAHFYPASLVVQDMVPGFVMAVCMFVPKSGSPLITSVSDQQTDDGGHWTRTHIDYSQQARLHTEYRPIVDAIGAYMHQLGYHGPLGADIMTGLDGRHLVIDLNARVSGSHPLGFLKKHLNTSRGFNDAAVVGPMLSVTIDEFKSRFSPELDEGRIVLLGWSNGIGGESSGAIMVVAGEDMGALRQLEGKVMALSASAGTCLRDGTGSGVEARSCFHFE</sequence>
<evidence type="ECO:0000259" key="2">
    <source>
        <dbReference type="PROSITE" id="PS50975"/>
    </source>
</evidence>
<dbReference type="InterPro" id="IPR011761">
    <property type="entry name" value="ATP-grasp"/>
</dbReference>
<dbReference type="Gene3D" id="3.30.470.20">
    <property type="entry name" value="ATP-grasp fold, B domain"/>
    <property type="match status" value="1"/>
</dbReference>
<reference evidence="4" key="1">
    <citation type="submission" date="2019-06" db="EMBL/GenBank/DDBJ databases">
        <authorList>
            <person name="Broberg M."/>
        </authorList>
    </citation>
    <scope>NUCLEOTIDE SEQUENCE [LARGE SCALE GENOMIC DNA]</scope>
</reference>
<reference evidence="3 4" key="2">
    <citation type="submission" date="2021-10" db="EMBL/GenBank/DDBJ databases">
        <authorList>
            <person name="Piombo E."/>
        </authorList>
    </citation>
    <scope>NUCLEOTIDE SEQUENCE [LARGE SCALE GENOMIC DNA]</scope>
</reference>
<organism evidence="3 4">
    <name type="scientific">Clonostachys solani</name>
    <dbReference type="NCBI Taxonomy" id="160281"/>
    <lineage>
        <taxon>Eukaryota</taxon>
        <taxon>Fungi</taxon>
        <taxon>Dikarya</taxon>
        <taxon>Ascomycota</taxon>
        <taxon>Pezizomycotina</taxon>
        <taxon>Sordariomycetes</taxon>
        <taxon>Hypocreomycetidae</taxon>
        <taxon>Hypocreales</taxon>
        <taxon>Bionectriaceae</taxon>
        <taxon>Clonostachys</taxon>
    </lineage>
</organism>
<evidence type="ECO:0000256" key="1">
    <source>
        <dbReference type="PROSITE-ProRule" id="PRU00409"/>
    </source>
</evidence>
<dbReference type="SUPFAM" id="SSF56059">
    <property type="entry name" value="Glutathione synthetase ATP-binding domain-like"/>
    <property type="match status" value="1"/>
</dbReference>
<keyword evidence="4" id="KW-1185">Reference proteome</keyword>
<feature type="domain" description="ATP-grasp" evidence="2">
    <location>
        <begin position="164"/>
        <end position="392"/>
    </location>
</feature>
<dbReference type="InterPro" id="IPR053269">
    <property type="entry name" value="Asp-Met_ligase"/>
</dbReference>
<comment type="caution">
    <text evidence="3">The sequence shown here is derived from an EMBL/GenBank/DDBJ whole genome shotgun (WGS) entry which is preliminary data.</text>
</comment>
<dbReference type="EMBL" id="CABFOC020000074">
    <property type="protein sequence ID" value="CAH0057104.1"/>
    <property type="molecule type" value="Genomic_DNA"/>
</dbReference>
<dbReference type="PANTHER" id="PTHR37018:SF1">
    <property type="entry name" value="CULTURE SPECIFIC PROTEIN, PUTATIVE (AFU_ORTHOLOGUE AFUA_2G00130)-RELATED"/>
    <property type="match status" value="1"/>
</dbReference>
<keyword evidence="1" id="KW-0067">ATP-binding</keyword>
<dbReference type="Proteomes" id="UP000775872">
    <property type="component" value="Unassembled WGS sequence"/>
</dbReference>
<dbReference type="GO" id="GO:0046872">
    <property type="term" value="F:metal ion binding"/>
    <property type="evidence" value="ECO:0007669"/>
    <property type="project" value="InterPro"/>
</dbReference>
<keyword evidence="1" id="KW-0547">Nucleotide-binding</keyword>
<accession>A0A9N9ZL79</accession>
<gene>
    <name evidence="3" type="ORF">CSOL1703_00006875</name>
</gene>
<dbReference type="PROSITE" id="PS50975">
    <property type="entry name" value="ATP_GRASP"/>
    <property type="match status" value="1"/>
</dbReference>
<name>A0A9N9ZL79_9HYPO</name>
<dbReference type="PANTHER" id="PTHR37018">
    <property type="entry name" value="CULTURE SPECIFIC PROTEIN, PUTATIVE (AFU_ORTHOLOGUE AFUA_2G00130)-RELATED"/>
    <property type="match status" value="1"/>
</dbReference>
<dbReference type="GO" id="GO:0005524">
    <property type="term" value="F:ATP binding"/>
    <property type="evidence" value="ECO:0007669"/>
    <property type="project" value="UniProtKB-UniRule"/>
</dbReference>
<proteinExistence type="predicted"/>
<evidence type="ECO:0000313" key="3">
    <source>
        <dbReference type="EMBL" id="CAH0057104.1"/>
    </source>
</evidence>
<protein>
    <recommendedName>
        <fullName evidence="2">ATP-grasp domain-containing protein</fullName>
    </recommendedName>
</protein>
<dbReference type="AlphaFoldDB" id="A0A9N9ZL79"/>
<evidence type="ECO:0000313" key="4">
    <source>
        <dbReference type="Proteomes" id="UP000775872"/>
    </source>
</evidence>
<dbReference type="OrthoDB" id="5946236at2759"/>